<feature type="domain" description="Cupin type-2" evidence="1">
    <location>
        <begin position="54"/>
        <end position="113"/>
    </location>
</feature>
<dbReference type="STRING" id="258515.SAMN05192585_1024"/>
<sequence>MTISEQFEKGSVYTLKDTICSEQVGYNAHPKFKGVSLKHLVAGGITNGLLSCHLVRVEPLCTLDTHTHAENLEIHEVISGSGTLYMGGAKHRYTAGCVAVIPVGTEHKVQASEEGLYILATFTPPLV</sequence>
<evidence type="ECO:0000259" key="1">
    <source>
        <dbReference type="Pfam" id="PF07883"/>
    </source>
</evidence>
<evidence type="ECO:0000313" key="3">
    <source>
        <dbReference type="Proteomes" id="UP000199182"/>
    </source>
</evidence>
<accession>A0A1G9UFP0</accession>
<organism evidence="2 3">
    <name type="scientific">Acetanaerobacterium elongatum</name>
    <dbReference type="NCBI Taxonomy" id="258515"/>
    <lineage>
        <taxon>Bacteria</taxon>
        <taxon>Bacillati</taxon>
        <taxon>Bacillota</taxon>
        <taxon>Clostridia</taxon>
        <taxon>Eubacteriales</taxon>
        <taxon>Oscillospiraceae</taxon>
        <taxon>Acetanaerobacterium</taxon>
    </lineage>
</organism>
<reference evidence="2 3" key="1">
    <citation type="submission" date="2016-10" db="EMBL/GenBank/DDBJ databases">
        <authorList>
            <person name="de Groot N.N."/>
        </authorList>
    </citation>
    <scope>NUCLEOTIDE SEQUENCE [LARGE SCALE GENOMIC DNA]</scope>
    <source>
        <strain evidence="2 3">CGMCC 1.5012</strain>
    </source>
</reference>
<protein>
    <submittedName>
        <fullName evidence="2">Cupin domain-containing protein</fullName>
    </submittedName>
</protein>
<dbReference type="SUPFAM" id="SSF51182">
    <property type="entry name" value="RmlC-like cupins"/>
    <property type="match status" value="1"/>
</dbReference>
<dbReference type="InterPro" id="IPR014710">
    <property type="entry name" value="RmlC-like_jellyroll"/>
</dbReference>
<evidence type="ECO:0000313" key="2">
    <source>
        <dbReference type="EMBL" id="SDM58760.1"/>
    </source>
</evidence>
<keyword evidence="3" id="KW-1185">Reference proteome</keyword>
<gene>
    <name evidence="2" type="ORF">SAMN05192585_1024</name>
</gene>
<dbReference type="RefSeq" id="WP_162840262.1">
    <property type="nucleotide sequence ID" value="NZ_FNID01000002.1"/>
</dbReference>
<dbReference type="InterPro" id="IPR013096">
    <property type="entry name" value="Cupin_2"/>
</dbReference>
<dbReference type="EMBL" id="FNID01000002">
    <property type="protein sequence ID" value="SDM58760.1"/>
    <property type="molecule type" value="Genomic_DNA"/>
</dbReference>
<dbReference type="Proteomes" id="UP000199182">
    <property type="component" value="Unassembled WGS sequence"/>
</dbReference>
<dbReference type="InterPro" id="IPR011051">
    <property type="entry name" value="RmlC_Cupin_sf"/>
</dbReference>
<dbReference type="Pfam" id="PF07883">
    <property type="entry name" value="Cupin_2"/>
    <property type="match status" value="1"/>
</dbReference>
<proteinExistence type="predicted"/>
<dbReference type="AlphaFoldDB" id="A0A1G9UFP0"/>
<dbReference type="Gene3D" id="2.60.120.10">
    <property type="entry name" value="Jelly Rolls"/>
    <property type="match status" value="1"/>
</dbReference>
<name>A0A1G9UFP0_9FIRM</name>